<dbReference type="PANTHER" id="PTHR12820:SF0">
    <property type="entry name" value="VACUOLAR PROTEIN SORTING-ASSOCIATED PROTEIN 53 HOMOLOG"/>
    <property type="match status" value="1"/>
</dbReference>
<sequence length="392" mass="44527">MAHFEEYVDIPMIAEIKGRVDAVAAELTDQLMESVADVSMILQSLPGHLRSLPDACLVVDSLGNQVRHTLLEEFVQQQLAPYDQLFGYGKQHCTLEEVDRRWAWFKRLLKTVDTKFSSLCPQHWRLPLRLCVEFMRKTKRHVSELLAQLESKDAVDVSSLLKALQTSLRFEQEMCLQFETLFKPFGFERGMRANTSMVDFEDESMVQRSAVHQEIMDQCMDSFEKNAPADPTLDNIERLFLIKSFFILKGGISNGFDRYMGSYVVLERHNLEDLLRRLSTEDDTAQSNNESGPASGNVYGSSISMFVYIKNSIKRCTALTTGQTFYSLTKEFKACLQQYADMLKTRCPPLSGPTTIASTGQNYVPQPLCKITVGQESVICYVINTGEYCSEV</sequence>
<dbReference type="InterPro" id="IPR039766">
    <property type="entry name" value="Vps53"/>
</dbReference>
<protein>
    <recommendedName>
        <fullName evidence="1">Vps53 N-terminal domain-containing protein</fullName>
    </recommendedName>
</protein>
<gene>
    <name evidence="2" type="ORF">CSSPJE1EN1_LOCUS28452</name>
</gene>
<dbReference type="Proteomes" id="UP001497444">
    <property type="component" value="Unassembled WGS sequence"/>
</dbReference>
<accession>A0ABP0VF55</accession>
<proteinExistence type="predicted"/>
<evidence type="ECO:0000259" key="1">
    <source>
        <dbReference type="Pfam" id="PF04100"/>
    </source>
</evidence>
<keyword evidence="3" id="KW-1185">Reference proteome</keyword>
<name>A0ABP0VF55_9BRYO</name>
<comment type="caution">
    <text evidence="2">The sequence shown here is derived from an EMBL/GenBank/DDBJ whole genome shotgun (WGS) entry which is preliminary data.</text>
</comment>
<dbReference type="Pfam" id="PF04100">
    <property type="entry name" value="Vps53_N"/>
    <property type="match status" value="1"/>
</dbReference>
<dbReference type="PANTHER" id="PTHR12820">
    <property type="entry name" value="VACUOLAR SORTING PROTEIN 53"/>
    <property type="match status" value="1"/>
</dbReference>
<feature type="domain" description="Vps53 N-terminal" evidence="1">
    <location>
        <begin position="2"/>
        <end position="280"/>
    </location>
</feature>
<evidence type="ECO:0000313" key="2">
    <source>
        <dbReference type="EMBL" id="CAK9253074.1"/>
    </source>
</evidence>
<dbReference type="EMBL" id="CAXAQS010000770">
    <property type="protein sequence ID" value="CAK9253074.1"/>
    <property type="molecule type" value="Genomic_DNA"/>
</dbReference>
<dbReference type="InterPro" id="IPR007234">
    <property type="entry name" value="Vps53_N"/>
</dbReference>
<organism evidence="2 3">
    <name type="scientific">Sphagnum jensenii</name>
    <dbReference type="NCBI Taxonomy" id="128206"/>
    <lineage>
        <taxon>Eukaryota</taxon>
        <taxon>Viridiplantae</taxon>
        <taxon>Streptophyta</taxon>
        <taxon>Embryophyta</taxon>
        <taxon>Bryophyta</taxon>
        <taxon>Sphagnophytina</taxon>
        <taxon>Sphagnopsida</taxon>
        <taxon>Sphagnales</taxon>
        <taxon>Sphagnaceae</taxon>
        <taxon>Sphagnum</taxon>
    </lineage>
</organism>
<reference evidence="2" key="1">
    <citation type="submission" date="2024-02" db="EMBL/GenBank/DDBJ databases">
        <authorList>
            <consortium name="ELIXIR-Norway"/>
            <consortium name="Elixir Norway"/>
        </authorList>
    </citation>
    <scope>NUCLEOTIDE SEQUENCE</scope>
</reference>
<evidence type="ECO:0000313" key="3">
    <source>
        <dbReference type="Proteomes" id="UP001497444"/>
    </source>
</evidence>